<sequence length="79" mass="9534">MIISKNSWIRKEPSENWSLRLQRISYYLVSSQYKVKLGYLFHILGKYKAIVALAFLLIFQFSLYDYNYTEYVNLILLEI</sequence>
<keyword evidence="3" id="KW-1185">Reference proteome</keyword>
<protein>
    <submittedName>
        <fullName evidence="2">Uncharacterized protein</fullName>
    </submittedName>
</protein>
<evidence type="ECO:0000313" key="2">
    <source>
        <dbReference type="EMBL" id="MEA0971553.1"/>
    </source>
</evidence>
<comment type="caution">
    <text evidence="2">The sequence shown here is derived from an EMBL/GenBank/DDBJ whole genome shotgun (WGS) entry which is preliminary data.</text>
</comment>
<evidence type="ECO:0000256" key="1">
    <source>
        <dbReference type="SAM" id="Phobius"/>
    </source>
</evidence>
<accession>A0ABU5NEE6</accession>
<reference evidence="2 3" key="1">
    <citation type="submission" date="2023-03" db="EMBL/GenBank/DDBJ databases">
        <title>Host association and intracellularity evolved multiple times independently in the Rickettsiales.</title>
        <authorList>
            <person name="Castelli M."/>
            <person name="Nardi T."/>
            <person name="Gammuto L."/>
            <person name="Bellinzona G."/>
            <person name="Sabaneyeva E."/>
            <person name="Potekhin A."/>
            <person name="Serra V."/>
            <person name="Petroni G."/>
            <person name="Sassera D."/>
        </authorList>
    </citation>
    <scope>NUCLEOTIDE SEQUENCE [LARGE SCALE GENOMIC DNA]</scope>
    <source>
        <strain evidence="2 3">Sr 2-6</strain>
    </source>
</reference>
<keyword evidence="1" id="KW-0812">Transmembrane</keyword>
<dbReference type="Proteomes" id="UP001291687">
    <property type="component" value="Unassembled WGS sequence"/>
</dbReference>
<gene>
    <name evidence="2" type="ORF">Megvenef_01533</name>
</gene>
<dbReference type="EMBL" id="JARJFB010000170">
    <property type="protein sequence ID" value="MEA0971553.1"/>
    <property type="molecule type" value="Genomic_DNA"/>
</dbReference>
<evidence type="ECO:0000313" key="3">
    <source>
        <dbReference type="Proteomes" id="UP001291687"/>
    </source>
</evidence>
<name>A0ABU5NEE6_9RICK</name>
<organism evidence="2 3">
    <name type="scientific">Candidatus Megaera venefica</name>
    <dbReference type="NCBI Taxonomy" id="2055910"/>
    <lineage>
        <taxon>Bacteria</taxon>
        <taxon>Pseudomonadati</taxon>
        <taxon>Pseudomonadota</taxon>
        <taxon>Alphaproteobacteria</taxon>
        <taxon>Rickettsiales</taxon>
        <taxon>Rickettsiaceae</taxon>
        <taxon>Candidatus Megaera</taxon>
    </lineage>
</organism>
<feature type="transmembrane region" description="Helical" evidence="1">
    <location>
        <begin position="47"/>
        <end position="64"/>
    </location>
</feature>
<keyword evidence="1" id="KW-0472">Membrane</keyword>
<proteinExistence type="predicted"/>
<keyword evidence="1" id="KW-1133">Transmembrane helix</keyword>